<dbReference type="Proteomes" id="UP001241537">
    <property type="component" value="Unassembled WGS sequence"/>
</dbReference>
<dbReference type="InterPro" id="IPR036906">
    <property type="entry name" value="ATPase_V1_fsu_sf"/>
</dbReference>
<dbReference type="GO" id="GO:0046961">
    <property type="term" value="F:proton-transporting ATPase activity, rotational mechanism"/>
    <property type="evidence" value="ECO:0007669"/>
    <property type="project" value="InterPro"/>
</dbReference>
<protein>
    <submittedName>
        <fullName evidence="4">V/A-type H+-transporting ATPase subunit F</fullName>
    </submittedName>
</protein>
<keyword evidence="5" id="KW-1185">Reference proteome</keyword>
<sequence length="102" mass="11145">MKLYLISDSLDSLTGMRLAGVEGCLVHTEAELLEALTRAVNDPSVGIVLLTEHFSREYPALVAEFKLNRHLPLFVDIPNRSGTGRSADFITAYVSDAIGLKL</sequence>
<evidence type="ECO:0000313" key="4">
    <source>
        <dbReference type="EMBL" id="MDQ0152242.1"/>
    </source>
</evidence>
<dbReference type="EMBL" id="JAUSTO010000004">
    <property type="protein sequence ID" value="MDQ0152242.1"/>
    <property type="molecule type" value="Genomic_DNA"/>
</dbReference>
<evidence type="ECO:0000256" key="1">
    <source>
        <dbReference type="ARBA" id="ARBA00010148"/>
    </source>
</evidence>
<comment type="similarity">
    <text evidence="1">Belongs to the V-ATPase F subunit family.</text>
</comment>
<keyword evidence="2" id="KW-0813">Transport</keyword>
<evidence type="ECO:0000256" key="2">
    <source>
        <dbReference type="ARBA" id="ARBA00022448"/>
    </source>
</evidence>
<accession>A0AAE3V9Y3</accession>
<comment type="caution">
    <text evidence="4">The sequence shown here is derived from an EMBL/GenBank/DDBJ whole genome shotgun (WGS) entry which is preliminary data.</text>
</comment>
<evidence type="ECO:0000313" key="5">
    <source>
        <dbReference type="Proteomes" id="UP001241537"/>
    </source>
</evidence>
<evidence type="ECO:0000256" key="3">
    <source>
        <dbReference type="ARBA" id="ARBA00023065"/>
    </source>
</evidence>
<proteinExistence type="inferred from homology"/>
<dbReference type="InterPro" id="IPR008218">
    <property type="entry name" value="ATPase_V1-cplx_f_g_su"/>
</dbReference>
<organism evidence="4 5">
    <name type="scientific">Moryella indoligenes</name>
    <dbReference type="NCBI Taxonomy" id="371674"/>
    <lineage>
        <taxon>Bacteria</taxon>
        <taxon>Bacillati</taxon>
        <taxon>Bacillota</taxon>
        <taxon>Clostridia</taxon>
        <taxon>Lachnospirales</taxon>
        <taxon>Lachnospiraceae</taxon>
        <taxon>Moryella</taxon>
    </lineage>
</organism>
<dbReference type="RefSeq" id="WP_307253709.1">
    <property type="nucleotide sequence ID" value="NZ_JAUSTO010000004.1"/>
</dbReference>
<dbReference type="Pfam" id="PF01990">
    <property type="entry name" value="ATP-synt_F"/>
    <property type="match status" value="1"/>
</dbReference>
<gene>
    <name evidence="4" type="ORF">J2S20_000927</name>
</gene>
<dbReference type="Gene3D" id="3.40.50.10580">
    <property type="entry name" value="ATPase, V1 complex, subunit F"/>
    <property type="match status" value="1"/>
</dbReference>
<keyword evidence="3" id="KW-0406">Ion transport</keyword>
<dbReference type="AlphaFoldDB" id="A0AAE3V9Y3"/>
<name>A0AAE3V9Y3_9FIRM</name>
<dbReference type="SUPFAM" id="SSF159468">
    <property type="entry name" value="AtpF-like"/>
    <property type="match status" value="1"/>
</dbReference>
<reference evidence="4" key="1">
    <citation type="submission" date="2023-07" db="EMBL/GenBank/DDBJ databases">
        <title>Genomic Encyclopedia of Type Strains, Phase IV (KMG-IV): sequencing the most valuable type-strain genomes for metagenomic binning, comparative biology and taxonomic classification.</title>
        <authorList>
            <person name="Goeker M."/>
        </authorList>
    </citation>
    <scope>NUCLEOTIDE SEQUENCE</scope>
    <source>
        <strain evidence="4">DSM 19659</strain>
    </source>
</reference>